<comment type="caution">
    <text evidence="5">The sequence shown here is derived from an EMBL/GenBank/DDBJ whole genome shotgun (WGS) entry which is preliminary data.</text>
</comment>
<proteinExistence type="predicted"/>
<dbReference type="PROSITE" id="PS01124">
    <property type="entry name" value="HTH_ARAC_FAMILY_2"/>
    <property type="match status" value="1"/>
</dbReference>
<dbReference type="RefSeq" id="WP_183776361.1">
    <property type="nucleotide sequence ID" value="NZ_JACHFW010000019.1"/>
</dbReference>
<dbReference type="InterPro" id="IPR003313">
    <property type="entry name" value="AraC-bd"/>
</dbReference>
<dbReference type="Proteomes" id="UP000543642">
    <property type="component" value="Unassembled WGS sequence"/>
</dbReference>
<protein>
    <submittedName>
        <fullName evidence="5">AraC-like DNA-binding protein</fullName>
    </submittedName>
</protein>
<dbReference type="PANTHER" id="PTHR43280:SF2">
    <property type="entry name" value="HTH-TYPE TRANSCRIPTIONAL REGULATOR EXSA"/>
    <property type="match status" value="1"/>
</dbReference>
<evidence type="ECO:0000256" key="3">
    <source>
        <dbReference type="ARBA" id="ARBA00023163"/>
    </source>
</evidence>
<dbReference type="Pfam" id="PF12833">
    <property type="entry name" value="HTH_18"/>
    <property type="match status" value="1"/>
</dbReference>
<evidence type="ECO:0000313" key="6">
    <source>
        <dbReference type="Proteomes" id="UP000543642"/>
    </source>
</evidence>
<evidence type="ECO:0000256" key="1">
    <source>
        <dbReference type="ARBA" id="ARBA00023015"/>
    </source>
</evidence>
<dbReference type="SUPFAM" id="SSF51215">
    <property type="entry name" value="Regulatory protein AraC"/>
    <property type="match status" value="1"/>
</dbReference>
<dbReference type="InterPro" id="IPR009057">
    <property type="entry name" value="Homeodomain-like_sf"/>
</dbReference>
<dbReference type="SMART" id="SM00342">
    <property type="entry name" value="HTH_ARAC"/>
    <property type="match status" value="1"/>
</dbReference>
<dbReference type="SUPFAM" id="SSF46689">
    <property type="entry name" value="Homeodomain-like"/>
    <property type="match status" value="2"/>
</dbReference>
<keyword evidence="1" id="KW-0805">Transcription regulation</keyword>
<dbReference type="InterPro" id="IPR037923">
    <property type="entry name" value="HTH-like"/>
</dbReference>
<evidence type="ECO:0000256" key="2">
    <source>
        <dbReference type="ARBA" id="ARBA00023125"/>
    </source>
</evidence>
<accession>A0A7W8M6L2</accession>
<gene>
    <name evidence="5" type="ORF">HNP82_003250</name>
</gene>
<feature type="domain" description="HTH araC/xylS-type" evidence="4">
    <location>
        <begin position="171"/>
        <end position="270"/>
    </location>
</feature>
<reference evidence="5 6" key="1">
    <citation type="submission" date="2020-08" db="EMBL/GenBank/DDBJ databases">
        <title>Genomic Encyclopedia of Type Strains, Phase IV (KMG-IV): sequencing the most valuable type-strain genomes for metagenomic binning, comparative biology and taxonomic classification.</title>
        <authorList>
            <person name="Goeker M."/>
        </authorList>
    </citation>
    <scope>NUCLEOTIDE SEQUENCE [LARGE SCALE GENOMIC DNA]</scope>
    <source>
        <strain evidence="5 6">DSM 106146</strain>
    </source>
</reference>
<dbReference type="PRINTS" id="PR00032">
    <property type="entry name" value="HTHARAC"/>
</dbReference>
<dbReference type="AlphaFoldDB" id="A0A7W8M6L2"/>
<dbReference type="EMBL" id="JACHFW010000019">
    <property type="protein sequence ID" value="MBB5266094.1"/>
    <property type="molecule type" value="Genomic_DNA"/>
</dbReference>
<name>A0A7W8M6L2_9FIRM</name>
<keyword evidence="2 5" id="KW-0238">DNA-binding</keyword>
<dbReference type="Pfam" id="PF02311">
    <property type="entry name" value="AraC_binding"/>
    <property type="match status" value="1"/>
</dbReference>
<evidence type="ECO:0000313" key="5">
    <source>
        <dbReference type="EMBL" id="MBB5266094.1"/>
    </source>
</evidence>
<evidence type="ECO:0000259" key="4">
    <source>
        <dbReference type="PROSITE" id="PS01124"/>
    </source>
</evidence>
<organism evidence="5 6">
    <name type="scientific">Catenibacillus scindens</name>
    <dbReference type="NCBI Taxonomy" id="673271"/>
    <lineage>
        <taxon>Bacteria</taxon>
        <taxon>Bacillati</taxon>
        <taxon>Bacillota</taxon>
        <taxon>Clostridia</taxon>
        <taxon>Lachnospirales</taxon>
        <taxon>Lachnospiraceae</taxon>
        <taxon>Catenibacillus</taxon>
    </lineage>
</organism>
<dbReference type="PANTHER" id="PTHR43280">
    <property type="entry name" value="ARAC-FAMILY TRANSCRIPTIONAL REGULATOR"/>
    <property type="match status" value="1"/>
</dbReference>
<dbReference type="InterPro" id="IPR018060">
    <property type="entry name" value="HTH_AraC"/>
</dbReference>
<keyword evidence="6" id="KW-1185">Reference proteome</keyword>
<keyword evidence="3" id="KW-0804">Transcription</keyword>
<sequence length="274" mass="31758">MIFQVHPYEYIENLPLYFLNIHYNHLQEAIHRPVGADHYRWFFCIKGNGELIVNHQLSVIRKGMGFFLQPREAHGYYPTSSDWTLHRIAFDGGISKALLNQLHLTESGSYYFSDITLFDRYISRIMDIEASDQKNKGLTLSETCYRFLLDTARCVTKTHFNPVSEKNMLVIKITSYLEDHYAENISLDELAVLVNLSRDYMCALFKKATNYTIIGYLTHLRLEHACNLLLQYPEKTAAQIGQLCGFSSPSYFGKIFKKALGVTPNGYRQKSHRF</sequence>
<dbReference type="InterPro" id="IPR020449">
    <property type="entry name" value="Tscrpt_reg_AraC-type_HTH"/>
</dbReference>
<dbReference type="Gene3D" id="1.10.10.60">
    <property type="entry name" value="Homeodomain-like"/>
    <property type="match status" value="2"/>
</dbReference>
<dbReference type="GO" id="GO:0003700">
    <property type="term" value="F:DNA-binding transcription factor activity"/>
    <property type="evidence" value="ECO:0007669"/>
    <property type="project" value="InterPro"/>
</dbReference>
<dbReference type="GO" id="GO:0043565">
    <property type="term" value="F:sequence-specific DNA binding"/>
    <property type="evidence" value="ECO:0007669"/>
    <property type="project" value="InterPro"/>
</dbReference>